<reference evidence="2 3" key="1">
    <citation type="submission" date="2015-04" db="EMBL/GenBank/DDBJ databases">
        <title>Complete genome sequence of Schizopora paradoxa KUC8140, a cosmopolitan wood degrader in East Asia.</title>
        <authorList>
            <consortium name="DOE Joint Genome Institute"/>
            <person name="Min B."/>
            <person name="Park H."/>
            <person name="Jang Y."/>
            <person name="Kim J.-J."/>
            <person name="Kim K.H."/>
            <person name="Pangilinan J."/>
            <person name="Lipzen A."/>
            <person name="Riley R."/>
            <person name="Grigoriev I.V."/>
            <person name="Spatafora J.W."/>
            <person name="Choi I.-G."/>
        </authorList>
    </citation>
    <scope>NUCLEOTIDE SEQUENCE [LARGE SCALE GENOMIC DNA]</scope>
    <source>
        <strain evidence="2 3">KUC8140</strain>
    </source>
</reference>
<dbReference type="InParanoid" id="A0A0H2S624"/>
<evidence type="ECO:0000313" key="2">
    <source>
        <dbReference type="EMBL" id="KLO12341.1"/>
    </source>
</evidence>
<sequence>MYDFFDARLCMVVHVMRDALTANGPNGIALERNVATPKCNARRRRINVLDGGFDSRTGKNRRAHMAAQLPHPDVLTTYSNRISTSRDGDGNENSKILKWSNFDWCGEQGVGEKGVEWKIVMWRECEEHVYTHSNFEDWTTRHEYLALVRILFFHQDRARQVGKLDFLAGSLPGSSSFRSVAPSRLPSDSGQPAKIQKLEGALNAGASAGPAERKDSRTRTGGAGVMLVIRDFEGAADEVNEISASRVKCFVRGAVLRAQGLAILLLRYDGEPELKAGGTSSGGRGARQKNEYVVETNDTI</sequence>
<proteinExistence type="predicted"/>
<evidence type="ECO:0000313" key="3">
    <source>
        <dbReference type="Proteomes" id="UP000053477"/>
    </source>
</evidence>
<name>A0A0H2S624_9AGAM</name>
<protein>
    <submittedName>
        <fullName evidence="2">Uncharacterized protein</fullName>
    </submittedName>
</protein>
<keyword evidence="3" id="KW-1185">Reference proteome</keyword>
<accession>A0A0H2S624</accession>
<dbReference type="AlphaFoldDB" id="A0A0H2S624"/>
<organism evidence="2 3">
    <name type="scientific">Schizopora paradoxa</name>
    <dbReference type="NCBI Taxonomy" id="27342"/>
    <lineage>
        <taxon>Eukaryota</taxon>
        <taxon>Fungi</taxon>
        <taxon>Dikarya</taxon>
        <taxon>Basidiomycota</taxon>
        <taxon>Agaricomycotina</taxon>
        <taxon>Agaricomycetes</taxon>
        <taxon>Hymenochaetales</taxon>
        <taxon>Schizoporaceae</taxon>
        <taxon>Schizopora</taxon>
    </lineage>
</organism>
<gene>
    <name evidence="2" type="ORF">SCHPADRAFT_929331</name>
</gene>
<feature type="region of interest" description="Disordered" evidence="1">
    <location>
        <begin position="276"/>
        <end position="300"/>
    </location>
</feature>
<evidence type="ECO:0000256" key="1">
    <source>
        <dbReference type="SAM" id="MobiDB-lite"/>
    </source>
</evidence>
<dbReference type="Proteomes" id="UP000053477">
    <property type="component" value="Unassembled WGS sequence"/>
</dbReference>
<dbReference type="EMBL" id="KQ085980">
    <property type="protein sequence ID" value="KLO12341.1"/>
    <property type="molecule type" value="Genomic_DNA"/>
</dbReference>